<dbReference type="EMBL" id="LN483166">
    <property type="protein sequence ID" value="CED84500.1"/>
    <property type="molecule type" value="Genomic_DNA"/>
</dbReference>
<accession>A0A0F7SVD8</accession>
<sequence length="349" mass="38581">MLGLINSLSSYITFVILILPFVLPRVPRLIAYTRSLSSSKLLRPLISSPSVLALLGSHSVYHVYRLFRPPLNIFTQTGLPLFSSSIRRIREELIRSTYPELMSDRTGLASKPTLPSHLQYVLGKLTSYDTRAIYARFGHDTLRGCTWCSPVEFTDWWAYRATSIGLDYLGEGIALAWLAGLIGRGRWRVVLGWAIGLGFVLEIATAGLKGIETTRGDGEQLSVKLETIRHIIFIILPFLLPLLSPPPAPPSQTSPLVALPRVAPQLEALLSHLKLIETSRLAVVRQPVLRSKLVHVGERLAEDAAWGSKDPNVREQGERVGLTAERGIRGGLREGAGAFLEGARNRIEK</sequence>
<keyword evidence="1" id="KW-0472">Membrane</keyword>
<evidence type="ECO:0000313" key="2">
    <source>
        <dbReference type="EMBL" id="CED84500.1"/>
    </source>
</evidence>
<dbReference type="PANTHER" id="PTHR39470">
    <property type="entry name" value="CHROMOSOME 10, WHOLE GENOME SHOTGUN SEQUENCE"/>
    <property type="match status" value="1"/>
</dbReference>
<reference evidence="2" key="1">
    <citation type="submission" date="2014-08" db="EMBL/GenBank/DDBJ databases">
        <authorList>
            <person name="Sharma Rahul"/>
            <person name="Thines Marco"/>
        </authorList>
    </citation>
    <scope>NUCLEOTIDE SEQUENCE</scope>
</reference>
<keyword evidence="1" id="KW-1133">Transmembrane helix</keyword>
<protein>
    <submittedName>
        <fullName evidence="2">Uncharacterized protein</fullName>
    </submittedName>
</protein>
<feature type="transmembrane region" description="Helical" evidence="1">
    <location>
        <begin position="6"/>
        <end position="23"/>
    </location>
</feature>
<organism evidence="2">
    <name type="scientific">Phaffia rhodozyma</name>
    <name type="common">Yeast</name>
    <name type="synonym">Xanthophyllomyces dendrorhous</name>
    <dbReference type="NCBI Taxonomy" id="264483"/>
    <lineage>
        <taxon>Eukaryota</taxon>
        <taxon>Fungi</taxon>
        <taxon>Dikarya</taxon>
        <taxon>Basidiomycota</taxon>
        <taxon>Agaricomycotina</taxon>
        <taxon>Tremellomycetes</taxon>
        <taxon>Cystofilobasidiales</taxon>
        <taxon>Mrakiaceae</taxon>
        <taxon>Phaffia</taxon>
    </lineage>
</organism>
<dbReference type="PANTHER" id="PTHR39470:SF1">
    <property type="entry name" value="CHORISMATE SYNTHASE PROTEIN"/>
    <property type="match status" value="1"/>
</dbReference>
<dbReference type="AlphaFoldDB" id="A0A0F7SVD8"/>
<keyword evidence="1" id="KW-0812">Transmembrane</keyword>
<proteinExistence type="predicted"/>
<evidence type="ECO:0000256" key="1">
    <source>
        <dbReference type="SAM" id="Phobius"/>
    </source>
</evidence>
<name>A0A0F7SVD8_PHARH</name>